<name>A0A412TML4_9BACT</name>
<dbReference type="InterPro" id="IPR013783">
    <property type="entry name" value="Ig-like_fold"/>
</dbReference>
<evidence type="ECO:0000313" key="3">
    <source>
        <dbReference type="Proteomes" id="UP000284243"/>
    </source>
</evidence>
<dbReference type="Pfam" id="PF13004">
    <property type="entry name" value="BACON"/>
    <property type="match status" value="1"/>
</dbReference>
<dbReference type="PROSITE" id="PS51257">
    <property type="entry name" value="PROKAR_LIPOPROTEIN"/>
    <property type="match status" value="1"/>
</dbReference>
<reference evidence="2 3" key="1">
    <citation type="submission" date="2018-08" db="EMBL/GenBank/DDBJ databases">
        <title>A genome reference for cultivated species of the human gut microbiota.</title>
        <authorList>
            <person name="Zou Y."/>
            <person name="Xue W."/>
            <person name="Luo G."/>
        </authorList>
    </citation>
    <scope>NUCLEOTIDE SEQUENCE [LARGE SCALE GENOMIC DNA]</scope>
    <source>
        <strain evidence="2 3">AF16-14</strain>
    </source>
</reference>
<evidence type="ECO:0000313" key="2">
    <source>
        <dbReference type="EMBL" id="RGU54979.1"/>
    </source>
</evidence>
<accession>A0A412TML4</accession>
<evidence type="ECO:0000259" key="1">
    <source>
        <dbReference type="Pfam" id="PF13004"/>
    </source>
</evidence>
<sequence length="719" mass="80084">MKTKYLFFSVLFVFIVWGIVACKDDDGLDMPVELTIGGNQTTFEFPAMGGEQKLAMKSNYPWGAEMSPLEDSVWCKLKVSEKELVISPLQNLDTLVRSSRVKIFSGEGENMKTLYLDVVQKAGDKMSIMFSPEKVVFSPKEETREVMYMTFSPEIEYKWRGDTLVDWITVQLDAENSKLLLTSEFNELLTARRATLEVSGGVGGNRFTDTLAIEQMGNEPMIVANPDTVRIDAAGGSVDIEVLSTVEKYNVEASGWVKMELKEGETDKYLLSVEANPTLNERSIGILLSTPYGATPFVNGRLTVIQEGSVLAKISTDQEKVNFKTEGGEITVKVNSSWENWKAEVNEEAQEWCSISTEGDVLKVNATVSELETDRTATITLSTGAASNTASCEVVVTQLGTKPSLVLSTDRVTLNEAGDEVIVKVSTNAKLWGMTLPESEDKWCTVIQDDINNQIKISATPAEAGSRSVELIVEIPQTDVKVKLTIIQSKYYKVGDLYVVNGEPLGLVYEISDGGAHGKVVALKAHRDLNLWYRTGLPYDEIHPEDPNNVGVIARSETDGQENMKAYKQIPDWKTHYPVAAYVSDLNDENGNPGWYLPAIKEVQAMVGWIDGEVLSPDGEAGQEPSEAMKEKRKAINQLIVDNGGNEFYFYGYDVSFIIDQTNAWEADYFNRIYTSTETDYQVHPMVFKFYLRNGWWETMHVYGDLAGSYGEVRPFLAF</sequence>
<proteinExistence type="predicted"/>
<gene>
    <name evidence="2" type="ORF">DWW57_14220</name>
</gene>
<dbReference type="Proteomes" id="UP000284243">
    <property type="component" value="Unassembled WGS sequence"/>
</dbReference>
<dbReference type="EMBL" id="QRYC01000023">
    <property type="protein sequence ID" value="RGU54979.1"/>
    <property type="molecule type" value="Genomic_DNA"/>
</dbReference>
<dbReference type="AlphaFoldDB" id="A0A412TML4"/>
<comment type="caution">
    <text evidence="2">The sequence shown here is derived from an EMBL/GenBank/DDBJ whole genome shotgun (WGS) entry which is preliminary data.</text>
</comment>
<protein>
    <recommendedName>
        <fullName evidence="1">BACON domain-containing protein</fullName>
    </recommendedName>
</protein>
<dbReference type="InterPro" id="IPR024361">
    <property type="entry name" value="BACON"/>
</dbReference>
<dbReference type="Gene3D" id="2.60.40.10">
    <property type="entry name" value="Immunoglobulins"/>
    <property type="match status" value="1"/>
</dbReference>
<dbReference type="CDD" id="cd14948">
    <property type="entry name" value="BACON"/>
    <property type="match status" value="1"/>
</dbReference>
<dbReference type="RefSeq" id="WP_046450779.1">
    <property type="nucleotide sequence ID" value="NZ_CABJFF010000019.1"/>
</dbReference>
<feature type="domain" description="BACON" evidence="1">
    <location>
        <begin position="343"/>
        <end position="398"/>
    </location>
</feature>
<organism evidence="2 3">
    <name type="scientific">Odoribacter splanchnicus</name>
    <dbReference type="NCBI Taxonomy" id="28118"/>
    <lineage>
        <taxon>Bacteria</taxon>
        <taxon>Pseudomonadati</taxon>
        <taxon>Bacteroidota</taxon>
        <taxon>Bacteroidia</taxon>
        <taxon>Bacteroidales</taxon>
        <taxon>Odoribacteraceae</taxon>
        <taxon>Odoribacter</taxon>
    </lineage>
</organism>